<accession>A0AAE3KJ75</accession>
<name>A0AAE3KJ75_9PSEU</name>
<dbReference type="AlphaFoldDB" id="A0AAE3KJ75"/>
<dbReference type="RefSeq" id="WP_253775684.1">
    <property type="nucleotide sequence ID" value="NZ_JAMTCK010000012.1"/>
</dbReference>
<evidence type="ECO:0000313" key="1">
    <source>
        <dbReference type="EMBL" id="MCP2168139.1"/>
    </source>
</evidence>
<proteinExistence type="predicted"/>
<evidence type="ECO:0000313" key="2">
    <source>
        <dbReference type="Proteomes" id="UP001206128"/>
    </source>
</evidence>
<comment type="caution">
    <text evidence="1">The sequence shown here is derived from an EMBL/GenBank/DDBJ whole genome shotgun (WGS) entry which is preliminary data.</text>
</comment>
<sequence length="304" mass="32412">MAAPANTYAPFDSGPGSSVTADTWRKFMTGLASAGVLQDVAGELEVYADSSGMQVKVRAGQAWIRGHWGEWTTESTLQIQPPTPGETLPRTDRVIVRADFLRELLELDVLQGVPGGGVPPVTQDNAKWEIPVALVPVAPDATTISTVTDDRRYAGQKPVVHRLRAVNQAIPVPTTDGDLLALSFTPHGDCHANVSMTVVVQAHQGASGQLAEPSTAMLGLKLRRASDGVDVAFGDKIFPAEVIDWNTRGVRGHGSTTMTLCPDVTLSRHEKYQVVLFGARTSVLGCNVVHLLGTVTECSQVQDA</sequence>
<reference evidence="1" key="1">
    <citation type="submission" date="2022-06" db="EMBL/GenBank/DDBJ databases">
        <title>Genomic Encyclopedia of Archaeal and Bacterial Type Strains, Phase II (KMG-II): from individual species to whole genera.</title>
        <authorList>
            <person name="Goeker M."/>
        </authorList>
    </citation>
    <scope>NUCLEOTIDE SEQUENCE</scope>
    <source>
        <strain evidence="1">DSM 43935</strain>
    </source>
</reference>
<gene>
    <name evidence="1" type="ORF">LX83_005013</name>
</gene>
<dbReference type="EMBL" id="JAMTCK010000012">
    <property type="protein sequence ID" value="MCP2168139.1"/>
    <property type="molecule type" value="Genomic_DNA"/>
</dbReference>
<organism evidence="1 2">
    <name type="scientific">Goodfellowiella coeruleoviolacea</name>
    <dbReference type="NCBI Taxonomy" id="334858"/>
    <lineage>
        <taxon>Bacteria</taxon>
        <taxon>Bacillati</taxon>
        <taxon>Actinomycetota</taxon>
        <taxon>Actinomycetes</taxon>
        <taxon>Pseudonocardiales</taxon>
        <taxon>Pseudonocardiaceae</taxon>
        <taxon>Goodfellowiella</taxon>
    </lineage>
</organism>
<dbReference type="Proteomes" id="UP001206128">
    <property type="component" value="Unassembled WGS sequence"/>
</dbReference>
<protein>
    <submittedName>
        <fullName evidence="1">Uncharacterized protein</fullName>
    </submittedName>
</protein>
<keyword evidence="2" id="KW-1185">Reference proteome</keyword>